<gene>
    <name evidence="2" type="ORF">SAMN05421770_101986</name>
</gene>
<evidence type="ECO:0000313" key="2">
    <source>
        <dbReference type="EMBL" id="SNS44142.1"/>
    </source>
</evidence>
<dbReference type="AlphaFoldDB" id="A0A239EJR9"/>
<keyword evidence="1" id="KW-0812">Transmembrane</keyword>
<sequence>MGLDIRVPLGLIFLITGGIMSLYGIFTRGNVALYEKSMGVNLNLGWGLVMFIFGMIMFIVGRRQKWQDDPVTPRPWERGKGH</sequence>
<dbReference type="EMBL" id="FZOU01000001">
    <property type="protein sequence ID" value="SNS44142.1"/>
    <property type="molecule type" value="Genomic_DNA"/>
</dbReference>
<evidence type="ECO:0000256" key="1">
    <source>
        <dbReference type="SAM" id="Phobius"/>
    </source>
</evidence>
<evidence type="ECO:0000313" key="3">
    <source>
        <dbReference type="Proteomes" id="UP000198356"/>
    </source>
</evidence>
<dbReference type="Proteomes" id="UP000198356">
    <property type="component" value="Unassembled WGS sequence"/>
</dbReference>
<organism evidence="2 3">
    <name type="scientific">Granulicella rosea</name>
    <dbReference type="NCBI Taxonomy" id="474952"/>
    <lineage>
        <taxon>Bacteria</taxon>
        <taxon>Pseudomonadati</taxon>
        <taxon>Acidobacteriota</taxon>
        <taxon>Terriglobia</taxon>
        <taxon>Terriglobales</taxon>
        <taxon>Acidobacteriaceae</taxon>
        <taxon>Granulicella</taxon>
    </lineage>
</organism>
<dbReference type="RefSeq" id="WP_089407233.1">
    <property type="nucleotide sequence ID" value="NZ_FZOU01000001.1"/>
</dbReference>
<name>A0A239EJR9_9BACT</name>
<keyword evidence="3" id="KW-1185">Reference proteome</keyword>
<keyword evidence="1" id="KW-0472">Membrane</keyword>
<keyword evidence="1" id="KW-1133">Transmembrane helix</keyword>
<dbReference type="OrthoDB" id="122241at2"/>
<accession>A0A239EJR9</accession>
<reference evidence="2 3" key="1">
    <citation type="submission" date="2017-06" db="EMBL/GenBank/DDBJ databases">
        <authorList>
            <person name="Kim H.J."/>
            <person name="Triplett B.A."/>
        </authorList>
    </citation>
    <scope>NUCLEOTIDE SEQUENCE [LARGE SCALE GENOMIC DNA]</scope>
    <source>
        <strain evidence="2 3">DSM 18704</strain>
    </source>
</reference>
<feature type="transmembrane region" description="Helical" evidence="1">
    <location>
        <begin position="38"/>
        <end position="60"/>
    </location>
</feature>
<proteinExistence type="predicted"/>
<protein>
    <submittedName>
        <fullName evidence="2">Uncharacterized protein</fullName>
    </submittedName>
</protein>
<feature type="transmembrane region" description="Helical" evidence="1">
    <location>
        <begin position="7"/>
        <end position="26"/>
    </location>
</feature>